<reference evidence="13 14" key="1">
    <citation type="submission" date="2024-12" db="EMBL/GenBank/DDBJ databases">
        <authorList>
            <person name="Hu S."/>
        </authorList>
    </citation>
    <scope>NUCLEOTIDE SEQUENCE [LARGE SCALE GENOMIC DNA]</scope>
    <source>
        <strain evidence="13 14">THG-T11</strain>
    </source>
</reference>
<evidence type="ECO:0000256" key="4">
    <source>
        <dbReference type="ARBA" id="ARBA00022692"/>
    </source>
</evidence>
<keyword evidence="13" id="KW-0675">Receptor</keyword>
<evidence type="ECO:0000256" key="9">
    <source>
        <dbReference type="RuleBase" id="RU003357"/>
    </source>
</evidence>
<evidence type="ECO:0000256" key="5">
    <source>
        <dbReference type="ARBA" id="ARBA00023077"/>
    </source>
</evidence>
<feature type="domain" description="TonB-dependent receptor-like beta-barrel" evidence="11">
    <location>
        <begin position="450"/>
        <end position="894"/>
    </location>
</feature>
<dbReference type="InterPro" id="IPR008969">
    <property type="entry name" value="CarboxyPept-like_regulatory"/>
</dbReference>
<comment type="subcellular location">
    <subcellularLocation>
        <location evidence="1 8">Cell outer membrane</location>
        <topology evidence="1 8">Multi-pass membrane protein</topology>
    </subcellularLocation>
</comment>
<feature type="chain" id="PRO_5046795867" evidence="10">
    <location>
        <begin position="26"/>
        <end position="933"/>
    </location>
</feature>
<evidence type="ECO:0000256" key="3">
    <source>
        <dbReference type="ARBA" id="ARBA00022452"/>
    </source>
</evidence>
<dbReference type="Proteomes" id="UP001517247">
    <property type="component" value="Unassembled WGS sequence"/>
</dbReference>
<dbReference type="Gene3D" id="2.60.40.1120">
    <property type="entry name" value="Carboxypeptidase-like, regulatory domain"/>
    <property type="match status" value="1"/>
</dbReference>
<dbReference type="SUPFAM" id="SSF49464">
    <property type="entry name" value="Carboxypeptidase regulatory domain-like"/>
    <property type="match status" value="1"/>
</dbReference>
<evidence type="ECO:0000259" key="11">
    <source>
        <dbReference type="Pfam" id="PF00593"/>
    </source>
</evidence>
<dbReference type="Gene3D" id="2.40.170.20">
    <property type="entry name" value="TonB-dependent receptor, beta-barrel domain"/>
    <property type="match status" value="1"/>
</dbReference>
<dbReference type="Pfam" id="PF07715">
    <property type="entry name" value="Plug"/>
    <property type="match status" value="1"/>
</dbReference>
<proteinExistence type="inferred from homology"/>
<dbReference type="InterPro" id="IPR036942">
    <property type="entry name" value="Beta-barrel_TonB_sf"/>
</dbReference>
<dbReference type="InterPro" id="IPR037066">
    <property type="entry name" value="Plug_dom_sf"/>
</dbReference>
<feature type="signal peptide" evidence="10">
    <location>
        <begin position="1"/>
        <end position="25"/>
    </location>
</feature>
<dbReference type="PROSITE" id="PS52016">
    <property type="entry name" value="TONB_DEPENDENT_REC_3"/>
    <property type="match status" value="1"/>
</dbReference>
<keyword evidence="4 8" id="KW-0812">Transmembrane</keyword>
<keyword evidence="2 8" id="KW-0813">Transport</keyword>
<dbReference type="Pfam" id="PF13715">
    <property type="entry name" value="CarbopepD_reg_2"/>
    <property type="match status" value="1"/>
</dbReference>
<keyword evidence="14" id="KW-1185">Reference proteome</keyword>
<comment type="similarity">
    <text evidence="8 9">Belongs to the TonB-dependent receptor family.</text>
</comment>
<comment type="caution">
    <text evidence="13">The sequence shown here is derived from an EMBL/GenBank/DDBJ whole genome shotgun (WGS) entry which is preliminary data.</text>
</comment>
<feature type="domain" description="TonB-dependent receptor plug" evidence="12">
    <location>
        <begin position="136"/>
        <end position="235"/>
    </location>
</feature>
<evidence type="ECO:0000256" key="10">
    <source>
        <dbReference type="SAM" id="SignalP"/>
    </source>
</evidence>
<dbReference type="Pfam" id="PF00593">
    <property type="entry name" value="TonB_dep_Rec_b-barrel"/>
    <property type="match status" value="1"/>
</dbReference>
<evidence type="ECO:0000256" key="2">
    <source>
        <dbReference type="ARBA" id="ARBA00022448"/>
    </source>
</evidence>
<keyword evidence="10" id="KW-0732">Signal</keyword>
<evidence type="ECO:0000256" key="1">
    <source>
        <dbReference type="ARBA" id="ARBA00004571"/>
    </source>
</evidence>
<dbReference type="RefSeq" id="WP_138724600.1">
    <property type="nucleotide sequence ID" value="NZ_SSHJ02000009.1"/>
</dbReference>
<keyword evidence="7 8" id="KW-0998">Cell outer membrane</keyword>
<evidence type="ECO:0000256" key="6">
    <source>
        <dbReference type="ARBA" id="ARBA00023136"/>
    </source>
</evidence>
<dbReference type="Gene3D" id="2.170.130.10">
    <property type="entry name" value="TonB-dependent receptor, plug domain"/>
    <property type="match status" value="1"/>
</dbReference>
<dbReference type="EMBL" id="SSHJ02000009">
    <property type="protein sequence ID" value="MFN0257523.1"/>
    <property type="molecule type" value="Genomic_DNA"/>
</dbReference>
<evidence type="ECO:0000259" key="12">
    <source>
        <dbReference type="Pfam" id="PF07715"/>
    </source>
</evidence>
<keyword evidence="5 9" id="KW-0798">TonB box</keyword>
<name>A0ABW9JAE5_9SPHI</name>
<gene>
    <name evidence="13" type="ORF">E6A44_018185</name>
</gene>
<dbReference type="InterPro" id="IPR012910">
    <property type="entry name" value="Plug_dom"/>
</dbReference>
<evidence type="ECO:0000313" key="14">
    <source>
        <dbReference type="Proteomes" id="UP001517247"/>
    </source>
</evidence>
<evidence type="ECO:0000256" key="8">
    <source>
        <dbReference type="PROSITE-ProRule" id="PRU01360"/>
    </source>
</evidence>
<dbReference type="PANTHER" id="PTHR40980:SF5">
    <property type="entry name" value="TONB-DEPENDENT RECEPTOR"/>
    <property type="match status" value="1"/>
</dbReference>
<protein>
    <submittedName>
        <fullName evidence="13">TonB-dependent receptor domain-containing protein</fullName>
    </submittedName>
</protein>
<accession>A0ABW9JAE5</accession>
<dbReference type="PANTHER" id="PTHR40980">
    <property type="entry name" value="PLUG DOMAIN-CONTAINING PROTEIN"/>
    <property type="match status" value="1"/>
</dbReference>
<dbReference type="InterPro" id="IPR000531">
    <property type="entry name" value="Beta-barrel_TonB"/>
</dbReference>
<evidence type="ECO:0000256" key="7">
    <source>
        <dbReference type="ARBA" id="ARBA00023237"/>
    </source>
</evidence>
<keyword evidence="3 8" id="KW-1134">Transmembrane beta strand</keyword>
<keyword evidence="6 8" id="KW-0472">Membrane</keyword>
<dbReference type="SUPFAM" id="SSF56935">
    <property type="entry name" value="Porins"/>
    <property type="match status" value="1"/>
</dbReference>
<organism evidence="13 14">
    <name type="scientific">Pedobacter ureilyticus</name>
    <dbReference type="NCBI Taxonomy" id="1393051"/>
    <lineage>
        <taxon>Bacteria</taxon>
        <taxon>Pseudomonadati</taxon>
        <taxon>Bacteroidota</taxon>
        <taxon>Sphingobacteriia</taxon>
        <taxon>Sphingobacteriales</taxon>
        <taxon>Sphingobacteriaceae</taxon>
        <taxon>Pedobacter</taxon>
    </lineage>
</organism>
<sequence length="933" mass="103184">MKSQLTLKKALLTIMFVLGSVLVFAQGTGKIAGTVTDKTTGETLISAAVKVAGSNKVAGTDANGKYIIGGLAAGKYTIEVSYVSYLPKIIKLVEVKDNVTTTLNIALEESSATLNQVVVAGKANKESSNALLAERKNSTLVVQKIGAQELSRKGLSNVAEGVSKIAGVSMVGNKNVFVRGLGDRYNNTTLNGLPIPSTNPDLKLIPLDIFPTSVVKNIGVTKSYSPELYGDFSGGSIDIVTKDYPEQGFFKVGLSSGYNSITTGKDFYTTQRSFLNFAGFDRVERALPQAIDNMRIYRSTERPNLKPNFATKWSPETITAPVATGFSLSGGDSYDLGNNRKFGYLASLGYKNDLRFNDGISAIYNAQQAPDYLYQTERFSFTTNTSALLNLYYKPGSKSSYSVTGMFVNDSGNDIFNQQGFKADLSGDIYARRNSYVQNSLLTGQFSGTNNFSERFNLKYTLGYTNITGSTPDRVQNTFIDNKNATYSFLKLNNSDNHRFFADLNEDDFSGNITAELKSKNTESAFKTLQFGFQGRYKSRVFNSRQFETKIGLNPVLNLNQVDLYLNDNNLGSGNDENSFRYDESYYAPNNYEADLMIAASFVNFNFEFNKRLKLIAGVRAEYSEQNTYYKLGSQTYDSPFRVKTIDGLDLLPALTLKYALDDKSNVLFAASKTISRPQFVEAAPFRYNVGFGIAEGEGNPDLVNSDNYNVDLKYEIYPSSGEILAVSLFGKYIDKPIELSQVVSADPLFTYINTDNAMLAGVEVEYNRNIGALFSSSSKSLQNMSLGFNASYIYSKIDISQETINNSATPIAPTNTSRPLFGASPYLINFDYSYKHNWSAKSNTTFTLAYNVFGKRLFAAGAQQAGDIYEMPVNTLDFIINTKLNNKIGLDFNFGNILNPDIKFQQEYENNNLPYNQYKRGMNVGVNLNYTF</sequence>
<evidence type="ECO:0000313" key="13">
    <source>
        <dbReference type="EMBL" id="MFN0257523.1"/>
    </source>
</evidence>
<dbReference type="InterPro" id="IPR039426">
    <property type="entry name" value="TonB-dep_rcpt-like"/>
</dbReference>